<evidence type="ECO:0000259" key="1">
    <source>
        <dbReference type="Pfam" id="PF22527"/>
    </source>
</evidence>
<name>A0A453LSM6_AEGTS</name>
<organism evidence="2 3">
    <name type="scientific">Aegilops tauschii subsp. strangulata</name>
    <name type="common">Goatgrass</name>
    <dbReference type="NCBI Taxonomy" id="200361"/>
    <lineage>
        <taxon>Eukaryota</taxon>
        <taxon>Viridiplantae</taxon>
        <taxon>Streptophyta</taxon>
        <taxon>Embryophyta</taxon>
        <taxon>Tracheophyta</taxon>
        <taxon>Spermatophyta</taxon>
        <taxon>Magnoliopsida</taxon>
        <taxon>Liliopsida</taxon>
        <taxon>Poales</taxon>
        <taxon>Poaceae</taxon>
        <taxon>BOP clade</taxon>
        <taxon>Pooideae</taxon>
        <taxon>Triticodae</taxon>
        <taxon>Triticeae</taxon>
        <taxon>Triticinae</taxon>
        <taxon>Aegilops</taxon>
    </lineage>
</organism>
<reference evidence="3" key="1">
    <citation type="journal article" date="2014" name="Science">
        <title>Ancient hybridizations among the ancestral genomes of bread wheat.</title>
        <authorList>
            <consortium name="International Wheat Genome Sequencing Consortium,"/>
            <person name="Marcussen T."/>
            <person name="Sandve S.R."/>
            <person name="Heier L."/>
            <person name="Spannagl M."/>
            <person name="Pfeifer M."/>
            <person name="Jakobsen K.S."/>
            <person name="Wulff B.B."/>
            <person name="Steuernagel B."/>
            <person name="Mayer K.F."/>
            <person name="Olsen O.A."/>
        </authorList>
    </citation>
    <scope>NUCLEOTIDE SEQUENCE [LARGE SCALE GENOMIC DNA]</scope>
    <source>
        <strain evidence="3">cv. AL8/78</strain>
    </source>
</reference>
<reference evidence="2" key="5">
    <citation type="journal article" date="2021" name="G3 (Bethesda)">
        <title>Aegilops tauschii genome assembly Aet v5.0 features greater sequence contiguity and improved annotation.</title>
        <authorList>
            <person name="Wang L."/>
            <person name="Zhu T."/>
            <person name="Rodriguez J.C."/>
            <person name="Deal K.R."/>
            <person name="Dubcovsky J."/>
            <person name="McGuire P.E."/>
            <person name="Lux T."/>
            <person name="Spannagl M."/>
            <person name="Mayer K.F.X."/>
            <person name="Baldrich P."/>
            <person name="Meyers B.C."/>
            <person name="Huo N."/>
            <person name="Gu Y.Q."/>
            <person name="Zhou H."/>
            <person name="Devos K.M."/>
            <person name="Bennetzen J.L."/>
            <person name="Unver T."/>
            <person name="Budak H."/>
            <person name="Gulick P.J."/>
            <person name="Galiba G."/>
            <person name="Kalapos B."/>
            <person name="Nelson D.R."/>
            <person name="Li P."/>
            <person name="You F.M."/>
            <person name="Luo M.C."/>
            <person name="Dvorak J."/>
        </authorList>
    </citation>
    <scope>NUCLEOTIDE SEQUENCE [LARGE SCALE GENOMIC DNA]</scope>
    <source>
        <strain evidence="2">cv. AL8/78</strain>
    </source>
</reference>
<dbReference type="InterPro" id="IPR055206">
    <property type="entry name" value="DEXQc_SUV3"/>
</dbReference>
<accession>A0A453LSM6</accession>
<reference evidence="2" key="3">
    <citation type="journal article" date="2017" name="Nature">
        <title>Genome sequence of the progenitor of the wheat D genome Aegilops tauschii.</title>
        <authorList>
            <person name="Luo M.C."/>
            <person name="Gu Y.Q."/>
            <person name="Puiu D."/>
            <person name="Wang H."/>
            <person name="Twardziok S.O."/>
            <person name="Deal K.R."/>
            <person name="Huo N."/>
            <person name="Zhu T."/>
            <person name="Wang L."/>
            <person name="Wang Y."/>
            <person name="McGuire P.E."/>
            <person name="Liu S."/>
            <person name="Long H."/>
            <person name="Ramasamy R.K."/>
            <person name="Rodriguez J.C."/>
            <person name="Van S.L."/>
            <person name="Yuan L."/>
            <person name="Wang Z."/>
            <person name="Xia Z."/>
            <person name="Xiao L."/>
            <person name="Anderson O.D."/>
            <person name="Ouyang S."/>
            <person name="Liang Y."/>
            <person name="Zimin A.V."/>
            <person name="Pertea G."/>
            <person name="Qi P."/>
            <person name="Bennetzen J.L."/>
            <person name="Dai X."/>
            <person name="Dawson M.W."/>
            <person name="Muller H.G."/>
            <person name="Kugler K."/>
            <person name="Rivarola-Duarte L."/>
            <person name="Spannagl M."/>
            <person name="Mayer K.F.X."/>
            <person name="Lu F.H."/>
            <person name="Bevan M.W."/>
            <person name="Leroy P."/>
            <person name="Li P."/>
            <person name="You F.M."/>
            <person name="Sun Q."/>
            <person name="Liu Z."/>
            <person name="Lyons E."/>
            <person name="Wicker T."/>
            <person name="Salzberg S.L."/>
            <person name="Devos K.M."/>
            <person name="Dvorak J."/>
        </authorList>
    </citation>
    <scope>NUCLEOTIDE SEQUENCE [LARGE SCALE GENOMIC DNA]</scope>
    <source>
        <strain evidence="2">cv. AL8/78</strain>
    </source>
</reference>
<dbReference type="AlphaFoldDB" id="A0A453LSM6"/>
<dbReference type="EnsemblPlants" id="AET5Gv20897000.26">
    <property type="protein sequence ID" value="AET5Gv20897000.26"/>
    <property type="gene ID" value="AET5Gv20897000"/>
</dbReference>
<dbReference type="InterPro" id="IPR027417">
    <property type="entry name" value="P-loop_NTPase"/>
</dbReference>
<reference evidence="2" key="4">
    <citation type="submission" date="2019-03" db="UniProtKB">
        <authorList>
            <consortium name="EnsemblPlants"/>
        </authorList>
    </citation>
    <scope>IDENTIFICATION</scope>
</reference>
<evidence type="ECO:0000313" key="3">
    <source>
        <dbReference type="Proteomes" id="UP000015105"/>
    </source>
</evidence>
<sequence>MAVAALLRRGALSSSCRHDVYIRCLLSDSDLHPLVNSANLNFWRGNHNSGKFDFTDMTHPHLWYPNAREKKRNVFLHVGPTNSGKTHNALKRLEASSSGTVLIYPVKLKEHTV</sequence>
<dbReference type="Gene3D" id="3.40.50.300">
    <property type="entry name" value="P-loop containing nucleotide triphosphate hydrolases"/>
    <property type="match status" value="1"/>
</dbReference>
<dbReference type="Proteomes" id="UP000015105">
    <property type="component" value="Chromosome 5D"/>
</dbReference>
<dbReference type="Pfam" id="PF22527">
    <property type="entry name" value="DEXQc_Suv3"/>
    <property type="match status" value="1"/>
</dbReference>
<feature type="domain" description="ATP-dependent RNA helicase SUV3 DEXQ-box helicase" evidence="1">
    <location>
        <begin position="60"/>
        <end position="108"/>
    </location>
</feature>
<dbReference type="Gramene" id="AET5Gv20897000.26">
    <property type="protein sequence ID" value="AET5Gv20897000.26"/>
    <property type="gene ID" value="AET5Gv20897000"/>
</dbReference>
<proteinExistence type="predicted"/>
<protein>
    <recommendedName>
        <fullName evidence="1">ATP-dependent RNA helicase SUV3 DEXQ-box helicase domain-containing protein</fullName>
    </recommendedName>
</protein>
<keyword evidence="3" id="KW-1185">Reference proteome</keyword>
<evidence type="ECO:0000313" key="2">
    <source>
        <dbReference type="EnsemblPlants" id="AET5Gv20897000.26"/>
    </source>
</evidence>
<reference evidence="3" key="2">
    <citation type="journal article" date="2017" name="Nat. Plants">
        <title>The Aegilops tauschii genome reveals multiple impacts of transposons.</title>
        <authorList>
            <person name="Zhao G."/>
            <person name="Zou C."/>
            <person name="Li K."/>
            <person name="Wang K."/>
            <person name="Li T."/>
            <person name="Gao L."/>
            <person name="Zhang X."/>
            <person name="Wang H."/>
            <person name="Yang Z."/>
            <person name="Liu X."/>
            <person name="Jiang W."/>
            <person name="Mao L."/>
            <person name="Kong X."/>
            <person name="Jiao Y."/>
            <person name="Jia J."/>
        </authorList>
    </citation>
    <scope>NUCLEOTIDE SEQUENCE [LARGE SCALE GENOMIC DNA]</scope>
    <source>
        <strain evidence="3">cv. AL8/78</strain>
    </source>
</reference>